<evidence type="ECO:0000259" key="8">
    <source>
        <dbReference type="Pfam" id="PF03918"/>
    </source>
</evidence>
<dbReference type="AlphaFoldDB" id="A0A2A4T682"/>
<evidence type="ECO:0000256" key="6">
    <source>
        <dbReference type="ARBA" id="ARBA00023004"/>
    </source>
</evidence>
<keyword evidence="4 7" id="KW-0732">Signal</keyword>
<dbReference type="Pfam" id="PF03918">
    <property type="entry name" value="CcmH"/>
    <property type="match status" value="1"/>
</dbReference>
<evidence type="ECO:0000256" key="2">
    <source>
        <dbReference type="ARBA" id="ARBA00022617"/>
    </source>
</evidence>
<feature type="transmembrane region" description="Helical" evidence="7">
    <location>
        <begin position="97"/>
        <end position="116"/>
    </location>
</feature>
<protein>
    <recommendedName>
        <fullName evidence="7">Cytochrome c-type biogenesis protein</fullName>
    </recommendedName>
</protein>
<evidence type="ECO:0000313" key="9">
    <source>
        <dbReference type="EMBL" id="PCI28517.1"/>
    </source>
</evidence>
<name>A0A2A4T682_9DELT</name>
<dbReference type="InterPro" id="IPR051263">
    <property type="entry name" value="C-type_cytochrome_biogenesis"/>
</dbReference>
<accession>A0A2A4T682</accession>
<comment type="function">
    <text evidence="7">Possible subunit of a heme lyase.</text>
</comment>
<feature type="chain" id="PRO_5011824023" description="Cytochrome c-type biogenesis protein" evidence="7">
    <location>
        <begin position="23"/>
        <end position="152"/>
    </location>
</feature>
<dbReference type="CDD" id="cd16378">
    <property type="entry name" value="CcmH_N"/>
    <property type="match status" value="1"/>
</dbReference>
<evidence type="ECO:0000313" key="10">
    <source>
        <dbReference type="Proteomes" id="UP000218113"/>
    </source>
</evidence>
<keyword evidence="7" id="KW-1133">Transmembrane helix</keyword>
<comment type="similarity">
    <text evidence="1 7">Belongs to the CcmH/CycL/Ccl2/NrfF family.</text>
</comment>
<reference evidence="10" key="1">
    <citation type="submission" date="2017-08" db="EMBL/GenBank/DDBJ databases">
        <title>A dynamic microbial community with high functional redundancy inhabits the cold, oxic subseafloor aquifer.</title>
        <authorList>
            <person name="Tully B.J."/>
            <person name="Wheat C.G."/>
            <person name="Glazer B.T."/>
            <person name="Huber J.A."/>
        </authorList>
    </citation>
    <scope>NUCLEOTIDE SEQUENCE [LARGE SCALE GENOMIC DNA]</scope>
</reference>
<evidence type="ECO:0000256" key="4">
    <source>
        <dbReference type="ARBA" id="ARBA00022729"/>
    </source>
</evidence>
<dbReference type="PANTHER" id="PTHR47870:SF1">
    <property type="entry name" value="CYTOCHROME C-TYPE BIOGENESIS PROTEIN CCMH"/>
    <property type="match status" value="1"/>
</dbReference>
<keyword evidence="6 7" id="KW-0408">Iron</keyword>
<comment type="caution">
    <text evidence="9">The sequence shown here is derived from an EMBL/GenBank/DDBJ whole genome shotgun (WGS) entry which is preliminary data.</text>
</comment>
<organism evidence="9 10">
    <name type="scientific">SAR324 cluster bacterium</name>
    <dbReference type="NCBI Taxonomy" id="2024889"/>
    <lineage>
        <taxon>Bacteria</taxon>
        <taxon>Deltaproteobacteria</taxon>
        <taxon>SAR324 cluster</taxon>
    </lineage>
</organism>
<keyword evidence="7" id="KW-0472">Membrane</keyword>
<evidence type="ECO:0000256" key="3">
    <source>
        <dbReference type="ARBA" id="ARBA00022723"/>
    </source>
</evidence>
<dbReference type="Proteomes" id="UP000218113">
    <property type="component" value="Unassembled WGS sequence"/>
</dbReference>
<evidence type="ECO:0000256" key="7">
    <source>
        <dbReference type="RuleBase" id="RU364112"/>
    </source>
</evidence>
<dbReference type="InterPro" id="IPR005616">
    <property type="entry name" value="CcmH/CycL/Ccl2/NrfF_N"/>
</dbReference>
<keyword evidence="2 7" id="KW-0349">Heme</keyword>
<proteinExistence type="inferred from homology"/>
<dbReference type="Gene3D" id="1.10.8.640">
    <property type="entry name" value="Cytochrome C biogenesis protein"/>
    <property type="match status" value="1"/>
</dbReference>
<dbReference type="InterPro" id="IPR038297">
    <property type="entry name" value="CcmH/CycL/NrfF/Ccl2_sf"/>
</dbReference>
<keyword evidence="3 7" id="KW-0479">Metal-binding</keyword>
<keyword evidence="5" id="KW-0201">Cytochrome c-type biogenesis</keyword>
<dbReference type="EMBL" id="NVSR01000032">
    <property type="protein sequence ID" value="PCI28517.1"/>
    <property type="molecule type" value="Genomic_DNA"/>
</dbReference>
<dbReference type="GO" id="GO:0046872">
    <property type="term" value="F:metal ion binding"/>
    <property type="evidence" value="ECO:0007669"/>
    <property type="project" value="UniProtKB-KW"/>
</dbReference>
<evidence type="ECO:0000256" key="5">
    <source>
        <dbReference type="ARBA" id="ARBA00022748"/>
    </source>
</evidence>
<gene>
    <name evidence="9" type="ORF">COB67_06225</name>
</gene>
<dbReference type="GO" id="GO:0017004">
    <property type="term" value="P:cytochrome complex assembly"/>
    <property type="evidence" value="ECO:0007669"/>
    <property type="project" value="UniProtKB-KW"/>
</dbReference>
<dbReference type="GO" id="GO:0005886">
    <property type="term" value="C:plasma membrane"/>
    <property type="evidence" value="ECO:0007669"/>
    <property type="project" value="TreeGrafter"/>
</dbReference>
<evidence type="ECO:0000256" key="1">
    <source>
        <dbReference type="ARBA" id="ARBA00010342"/>
    </source>
</evidence>
<sequence>MKKLIFLGLLLFLSTAFSGLQADELDDQVRQIAHKLRCPTCQGLSVKESEAGLADNMKAKIRSLLEEGKTEEEILQFFVDRYGEWILRSPQMKGFNLLLWLAPGTLIFLTCLILFFKMRQKSITTLKPEAINPLNEEELAQIEKELQNLNRN</sequence>
<feature type="signal peptide" evidence="7">
    <location>
        <begin position="1"/>
        <end position="22"/>
    </location>
</feature>
<feature type="domain" description="CcmH/CycL/Ccl2/NrfF N-terminal" evidence="8">
    <location>
        <begin position="20"/>
        <end position="142"/>
    </location>
</feature>
<keyword evidence="7" id="KW-0812">Transmembrane</keyword>
<dbReference type="PANTHER" id="PTHR47870">
    <property type="entry name" value="CYTOCHROME C-TYPE BIOGENESIS PROTEIN CCMH"/>
    <property type="match status" value="1"/>
</dbReference>